<proteinExistence type="predicted"/>
<dbReference type="GO" id="GO:0000976">
    <property type="term" value="F:transcription cis-regulatory region binding"/>
    <property type="evidence" value="ECO:0007669"/>
    <property type="project" value="TreeGrafter"/>
</dbReference>
<evidence type="ECO:0000256" key="2">
    <source>
        <dbReference type="ARBA" id="ARBA00023125"/>
    </source>
</evidence>
<evidence type="ECO:0000256" key="1">
    <source>
        <dbReference type="ARBA" id="ARBA00023015"/>
    </source>
</evidence>
<evidence type="ECO:0000256" key="4">
    <source>
        <dbReference type="PROSITE-ProRule" id="PRU00335"/>
    </source>
</evidence>
<sequence length="220" mass="23474">MSRTSNDPRARRSSAAALAAATELLVEGGPERVTHAAVAERAGVGRATVYRHWPNANMLLLDALAADAHPLLTLGDGPVRRQLVTQLQRQAEWLNQPASASVIATIIERAERDEGVRNIRQEMFGRADEHLAGALTTAAARGELRPGAEEHAGELISRVLGPLLFQRFMLGTRLNNDTVVGAVDAALAPWLPDDDSPAGAQPPAPTGGARRSAIRSRPTR</sequence>
<gene>
    <name evidence="7" type="ORF">F9278_41325</name>
</gene>
<dbReference type="PRINTS" id="PR00455">
    <property type="entry name" value="HTHTETR"/>
</dbReference>
<keyword evidence="2 4" id="KW-0238">DNA-binding</keyword>
<dbReference type="PANTHER" id="PTHR30055">
    <property type="entry name" value="HTH-TYPE TRANSCRIPTIONAL REGULATOR RUTR"/>
    <property type="match status" value="1"/>
</dbReference>
<accession>A0A5P8KG97</accession>
<protein>
    <submittedName>
        <fullName evidence="7">TetR/AcrR family transcriptional regulator</fullName>
    </submittedName>
</protein>
<reference evidence="7 8" key="1">
    <citation type="submission" date="2019-10" db="EMBL/GenBank/DDBJ databases">
        <title>Streptomyces sp. strain GY16 isolated from leaves of Broussonetia papyrifera.</title>
        <authorList>
            <person name="Mo P."/>
        </authorList>
    </citation>
    <scope>NUCLEOTIDE SEQUENCE [LARGE SCALE GENOMIC DNA]</scope>
    <source>
        <strain evidence="7 8">GY16</strain>
    </source>
</reference>
<dbReference type="KEGG" id="sphv:F9278_41325"/>
<dbReference type="PROSITE" id="PS50977">
    <property type="entry name" value="HTH_TETR_2"/>
    <property type="match status" value="1"/>
</dbReference>
<dbReference type="InterPro" id="IPR009057">
    <property type="entry name" value="Homeodomain-like_sf"/>
</dbReference>
<dbReference type="InterPro" id="IPR036271">
    <property type="entry name" value="Tet_transcr_reg_TetR-rel_C_sf"/>
</dbReference>
<dbReference type="AlphaFoldDB" id="A0A5P8KG97"/>
<organism evidence="7 8">
    <name type="scientific">Streptomyces phaeolivaceus</name>
    <dbReference type="NCBI Taxonomy" id="2653200"/>
    <lineage>
        <taxon>Bacteria</taxon>
        <taxon>Bacillati</taxon>
        <taxon>Actinomycetota</taxon>
        <taxon>Actinomycetes</taxon>
        <taxon>Kitasatosporales</taxon>
        <taxon>Streptomycetaceae</taxon>
        <taxon>Streptomyces</taxon>
    </lineage>
</organism>
<evidence type="ECO:0000259" key="6">
    <source>
        <dbReference type="PROSITE" id="PS50977"/>
    </source>
</evidence>
<dbReference type="EMBL" id="CP045096">
    <property type="protein sequence ID" value="QFR01560.1"/>
    <property type="molecule type" value="Genomic_DNA"/>
</dbReference>
<keyword evidence="3" id="KW-0804">Transcription</keyword>
<dbReference type="SUPFAM" id="SSF48498">
    <property type="entry name" value="Tetracyclin repressor-like, C-terminal domain"/>
    <property type="match status" value="1"/>
</dbReference>
<dbReference type="SUPFAM" id="SSF46689">
    <property type="entry name" value="Homeodomain-like"/>
    <property type="match status" value="1"/>
</dbReference>
<dbReference type="Gene3D" id="1.10.10.60">
    <property type="entry name" value="Homeodomain-like"/>
    <property type="match status" value="1"/>
</dbReference>
<feature type="region of interest" description="Disordered" evidence="5">
    <location>
        <begin position="191"/>
        <end position="220"/>
    </location>
</feature>
<evidence type="ECO:0000313" key="8">
    <source>
        <dbReference type="Proteomes" id="UP000327294"/>
    </source>
</evidence>
<dbReference type="InterPro" id="IPR011075">
    <property type="entry name" value="TetR_C"/>
</dbReference>
<dbReference type="Gene3D" id="1.10.357.10">
    <property type="entry name" value="Tetracycline Repressor, domain 2"/>
    <property type="match status" value="1"/>
</dbReference>
<feature type="DNA-binding region" description="H-T-H motif" evidence="4">
    <location>
        <begin position="34"/>
        <end position="53"/>
    </location>
</feature>
<keyword evidence="1" id="KW-0805">Transcription regulation</keyword>
<dbReference type="RefSeq" id="WP_152172887.1">
    <property type="nucleotide sequence ID" value="NZ_CP045096.1"/>
</dbReference>
<name>A0A5P8KG97_9ACTN</name>
<dbReference type="Pfam" id="PF16859">
    <property type="entry name" value="TetR_C_11"/>
    <property type="match status" value="1"/>
</dbReference>
<feature type="domain" description="HTH tetR-type" evidence="6">
    <location>
        <begin position="11"/>
        <end position="71"/>
    </location>
</feature>
<dbReference type="GO" id="GO:0003700">
    <property type="term" value="F:DNA-binding transcription factor activity"/>
    <property type="evidence" value="ECO:0007669"/>
    <property type="project" value="TreeGrafter"/>
</dbReference>
<dbReference type="Pfam" id="PF00440">
    <property type="entry name" value="TetR_N"/>
    <property type="match status" value="1"/>
</dbReference>
<evidence type="ECO:0000256" key="5">
    <source>
        <dbReference type="SAM" id="MobiDB-lite"/>
    </source>
</evidence>
<dbReference type="InterPro" id="IPR050109">
    <property type="entry name" value="HTH-type_TetR-like_transc_reg"/>
</dbReference>
<evidence type="ECO:0000256" key="3">
    <source>
        <dbReference type="ARBA" id="ARBA00023163"/>
    </source>
</evidence>
<dbReference type="Proteomes" id="UP000327294">
    <property type="component" value="Chromosome"/>
</dbReference>
<keyword evidence="8" id="KW-1185">Reference proteome</keyword>
<dbReference type="InterPro" id="IPR001647">
    <property type="entry name" value="HTH_TetR"/>
</dbReference>
<evidence type="ECO:0000313" key="7">
    <source>
        <dbReference type="EMBL" id="QFR01560.1"/>
    </source>
</evidence>
<dbReference type="PANTHER" id="PTHR30055:SF148">
    <property type="entry name" value="TETR-FAMILY TRANSCRIPTIONAL REGULATOR"/>
    <property type="match status" value="1"/>
</dbReference>